<dbReference type="Gene3D" id="3.10.450.50">
    <property type="match status" value="1"/>
</dbReference>
<reference evidence="2" key="1">
    <citation type="submission" date="2018-10" db="EMBL/GenBank/DDBJ databases">
        <authorList>
            <consortium name="NARMS: The National Antimicrobial Resistance Monitoring System"/>
        </authorList>
    </citation>
    <scope>NUCLEOTIDE SEQUENCE [LARGE SCALE GENOMIC DNA]</scope>
    <source>
        <strain evidence="2">CVM N17EC0388</strain>
    </source>
</reference>
<dbReference type="InterPro" id="IPR032710">
    <property type="entry name" value="NTF2-like_dom_sf"/>
</dbReference>
<dbReference type="AlphaFoldDB" id="A0A3L0YA22"/>
<protein>
    <submittedName>
        <fullName evidence="2">Nuclear transport factor 2 family protein</fullName>
    </submittedName>
</protein>
<feature type="domain" description="SnoaL-like" evidence="1">
    <location>
        <begin position="10"/>
        <end position="111"/>
    </location>
</feature>
<gene>
    <name evidence="2" type="ORF">D9F05_06765</name>
</gene>
<name>A0A3L0YA22_ECOLX</name>
<dbReference type="InterPro" id="IPR037401">
    <property type="entry name" value="SnoaL-like"/>
</dbReference>
<evidence type="ECO:0000313" key="2">
    <source>
        <dbReference type="EMBL" id="MHO04073.1"/>
    </source>
</evidence>
<dbReference type="EMBL" id="RNRV01000008">
    <property type="protein sequence ID" value="MHO04073.1"/>
    <property type="molecule type" value="Genomic_DNA"/>
</dbReference>
<dbReference type="SUPFAM" id="SSF54427">
    <property type="entry name" value="NTF2-like"/>
    <property type="match status" value="1"/>
</dbReference>
<organism evidence="2">
    <name type="scientific">Escherichia coli</name>
    <dbReference type="NCBI Taxonomy" id="562"/>
    <lineage>
        <taxon>Bacteria</taxon>
        <taxon>Pseudomonadati</taxon>
        <taxon>Pseudomonadota</taxon>
        <taxon>Gammaproteobacteria</taxon>
        <taxon>Enterobacterales</taxon>
        <taxon>Enterobacteriaceae</taxon>
        <taxon>Escherichia</taxon>
    </lineage>
</organism>
<evidence type="ECO:0000259" key="1">
    <source>
        <dbReference type="Pfam" id="PF12680"/>
    </source>
</evidence>
<dbReference type="Pfam" id="PF12680">
    <property type="entry name" value="SnoaL_2"/>
    <property type="match status" value="1"/>
</dbReference>
<accession>A0A3L0YA22</accession>
<sequence length="142" mass="16431">MKEPLARFIALYQQLDKQQLHRLPEVYAEQVIFIDPAHRIDGLAALTDYFAVMYQRLAYCRFEITSQQQQGREAWISWVMTFSHPRLAAGQPVRVEGATRLEFDAEDKVCLHRDYFDLGAMLYEQLPLLGALVRTIKGRLGS</sequence>
<proteinExistence type="predicted"/>
<comment type="caution">
    <text evidence="2">The sequence shown here is derived from an EMBL/GenBank/DDBJ whole genome shotgun (WGS) entry which is preliminary data.</text>
</comment>